<evidence type="ECO:0000256" key="4">
    <source>
        <dbReference type="ARBA" id="ARBA00022679"/>
    </source>
</evidence>
<feature type="transmembrane region" description="Helical" evidence="10">
    <location>
        <begin position="200"/>
        <end position="220"/>
    </location>
</feature>
<evidence type="ECO:0000256" key="5">
    <source>
        <dbReference type="ARBA" id="ARBA00023136"/>
    </source>
</evidence>
<dbReference type="Proteomes" id="UP000683511">
    <property type="component" value="Chromosome"/>
</dbReference>
<dbReference type="SUPFAM" id="SSF53448">
    <property type="entry name" value="Nucleotide-diphospho-sugar transferases"/>
    <property type="match status" value="1"/>
</dbReference>
<accession>A0A975Y6J5</accession>
<keyword evidence="4 12" id="KW-0808">Transferase</keyword>
<comment type="similarity">
    <text evidence="8">Belongs to the glycosyltransferase 2 family. CrtQ subfamily.</text>
</comment>
<evidence type="ECO:0000256" key="8">
    <source>
        <dbReference type="ARBA" id="ARBA00038120"/>
    </source>
</evidence>
<evidence type="ECO:0000259" key="11">
    <source>
        <dbReference type="Pfam" id="PF00535"/>
    </source>
</evidence>
<dbReference type="PANTHER" id="PTHR43646:SF2">
    <property type="entry name" value="GLYCOSYLTRANSFERASE 2-LIKE DOMAIN-CONTAINING PROTEIN"/>
    <property type="match status" value="1"/>
</dbReference>
<evidence type="ECO:0000256" key="10">
    <source>
        <dbReference type="SAM" id="Phobius"/>
    </source>
</evidence>
<evidence type="ECO:0000256" key="7">
    <source>
        <dbReference type="ARBA" id="ARBA00037904"/>
    </source>
</evidence>
<dbReference type="InterPro" id="IPR029044">
    <property type="entry name" value="Nucleotide-diphossugar_trans"/>
</dbReference>
<dbReference type="AlphaFoldDB" id="A0A975Y6J5"/>
<comment type="pathway">
    <text evidence="7">Carotenoid biosynthesis; staphyloxanthin biosynthesis; staphyloxanthin from farnesyl diphosphate: step 4/5.</text>
</comment>
<dbReference type="CDD" id="cd02522">
    <property type="entry name" value="GT_2_like_a"/>
    <property type="match status" value="1"/>
</dbReference>
<proteinExistence type="inferred from homology"/>
<keyword evidence="3" id="KW-0328">Glycosyltransferase</keyword>
<dbReference type="InterPro" id="IPR026461">
    <property type="entry name" value="Trfase_2_rSAM/seldom_assoc"/>
</dbReference>
<gene>
    <name evidence="12" type="ORF">B6N60_04033</name>
</gene>
<keyword evidence="13" id="KW-1185">Reference proteome</keyword>
<evidence type="ECO:0000256" key="3">
    <source>
        <dbReference type="ARBA" id="ARBA00022676"/>
    </source>
</evidence>
<evidence type="ECO:0000313" key="13">
    <source>
        <dbReference type="Proteomes" id="UP000683511"/>
    </source>
</evidence>
<evidence type="ECO:0000313" key="12">
    <source>
        <dbReference type="EMBL" id="QXE25319.1"/>
    </source>
</evidence>
<evidence type="ECO:0000256" key="9">
    <source>
        <dbReference type="ARBA" id="ARBA00040345"/>
    </source>
</evidence>
<evidence type="ECO:0000256" key="6">
    <source>
        <dbReference type="ARBA" id="ARBA00037281"/>
    </source>
</evidence>
<feature type="domain" description="Glycosyltransferase 2-like" evidence="11">
    <location>
        <begin position="11"/>
        <end position="122"/>
    </location>
</feature>
<dbReference type="Gene3D" id="3.90.550.10">
    <property type="entry name" value="Spore Coat Polysaccharide Biosynthesis Protein SpsA, Chain A"/>
    <property type="match status" value="1"/>
</dbReference>
<dbReference type="GO" id="GO:0005886">
    <property type="term" value="C:plasma membrane"/>
    <property type="evidence" value="ECO:0007669"/>
    <property type="project" value="UniProtKB-SubCell"/>
</dbReference>
<keyword evidence="10" id="KW-0812">Transmembrane</keyword>
<protein>
    <recommendedName>
        <fullName evidence="9">4,4'-diaponeurosporenoate glycosyltransferase</fullName>
    </recommendedName>
</protein>
<dbReference type="RefSeq" id="WP_190603823.1">
    <property type="nucleotide sequence ID" value="NZ_CP021056.1"/>
</dbReference>
<keyword evidence="10" id="KW-1133">Transmembrane helix</keyword>
<organism evidence="12 13">
    <name type="scientific">Richelia sinica FACHB-800</name>
    <dbReference type="NCBI Taxonomy" id="1357546"/>
    <lineage>
        <taxon>Bacteria</taxon>
        <taxon>Bacillati</taxon>
        <taxon>Cyanobacteriota</taxon>
        <taxon>Cyanophyceae</taxon>
        <taxon>Nostocales</taxon>
        <taxon>Nostocaceae</taxon>
        <taxon>Richelia</taxon>
    </lineage>
</organism>
<dbReference type="PANTHER" id="PTHR43646">
    <property type="entry name" value="GLYCOSYLTRANSFERASE"/>
    <property type="match status" value="1"/>
</dbReference>
<dbReference type="EMBL" id="CP021056">
    <property type="protein sequence ID" value="QXE25319.1"/>
    <property type="molecule type" value="Genomic_DNA"/>
</dbReference>
<dbReference type="Pfam" id="PF00535">
    <property type="entry name" value="Glycos_transf_2"/>
    <property type="match status" value="1"/>
</dbReference>
<dbReference type="NCBIfam" id="TIGR04283">
    <property type="entry name" value="glyco_like_mftF"/>
    <property type="match status" value="1"/>
</dbReference>
<evidence type="ECO:0000256" key="2">
    <source>
        <dbReference type="ARBA" id="ARBA00022475"/>
    </source>
</evidence>
<evidence type="ECO:0000256" key="1">
    <source>
        <dbReference type="ARBA" id="ARBA00004236"/>
    </source>
</evidence>
<sequence>MLAGLTYCRISIIIPTWNEEKNIARVISGIQSSANLEIILVDGGSQDNTVNLAKALNVTVISSPPGRAVQMNIGAAVASGDILLFLHADTKLPPDFETFIRAALQQPGVVAGAFTLAIDAPQWGLRLVEWGVKWRSLLWQLPYGDQGIFLTKSMFMEIGKFPELPIMEDFELMQRLKKRGKITIVPVPVMTSARRWLKKGIFRTTLINQIVIIGYLLGIAPERIRAWYRQ</sequence>
<keyword evidence="5 10" id="KW-0472">Membrane</keyword>
<name>A0A975Y6J5_9NOST</name>
<comment type="subcellular location">
    <subcellularLocation>
        <location evidence="1">Cell membrane</location>
    </subcellularLocation>
</comment>
<dbReference type="InterPro" id="IPR001173">
    <property type="entry name" value="Glyco_trans_2-like"/>
</dbReference>
<dbReference type="KEGG" id="rsin:B6N60_04033"/>
<dbReference type="GO" id="GO:0016757">
    <property type="term" value="F:glycosyltransferase activity"/>
    <property type="evidence" value="ECO:0007669"/>
    <property type="project" value="UniProtKB-KW"/>
</dbReference>
<comment type="function">
    <text evidence="6">Catalyzes the glycosylation of 4,4'-diaponeurosporenoate, i.e. the esterification of glucose at the C1'' position with the carboxyl group of 4,4'-diaponeurosporenic acid, to form glycosyl-4,4'-diaponeurosporenoate. This is a step in the biosynthesis of staphyloxanthin, an orange pigment present in most staphylococci strains.</text>
</comment>
<keyword evidence="2" id="KW-1003">Cell membrane</keyword>
<reference evidence="12" key="1">
    <citation type="submission" date="2017-04" db="EMBL/GenBank/DDBJ databases">
        <title>Genome deletions in a multicellular cyanobacterial endosymbiont for morphological adaptation in marine diatoms.</title>
        <authorList>
            <person name="Wang Y."/>
            <person name="Gao H."/>
            <person name="Li R."/>
            <person name="Xu X."/>
        </authorList>
    </citation>
    <scope>NUCLEOTIDE SEQUENCE</scope>
    <source>
        <strain evidence="12">FACHB 800</strain>
    </source>
</reference>